<dbReference type="Proteomes" id="UP000031057">
    <property type="component" value="Unassembled WGS sequence"/>
</dbReference>
<reference evidence="2 3" key="1">
    <citation type="submission" date="2014-10" db="EMBL/GenBank/DDBJ databases">
        <title>Genome sequence of Novosphingobium malaysiense MUSC 273(T).</title>
        <authorList>
            <person name="Lee L.-H."/>
        </authorList>
    </citation>
    <scope>NUCLEOTIDE SEQUENCE [LARGE SCALE GENOMIC DNA]</scope>
    <source>
        <strain evidence="2 3">MUSC 273</strain>
    </source>
</reference>
<accession>A0A0B1ZUS2</accession>
<dbReference type="InterPro" id="IPR002878">
    <property type="entry name" value="ChsH2_C"/>
</dbReference>
<dbReference type="InterPro" id="IPR052513">
    <property type="entry name" value="Thioester_dehydratase-like"/>
</dbReference>
<gene>
    <name evidence="2" type="ORF">LK12_02295</name>
</gene>
<dbReference type="InterPro" id="IPR012340">
    <property type="entry name" value="NA-bd_OB-fold"/>
</dbReference>
<protein>
    <recommendedName>
        <fullName evidence="1">ChsH2 C-terminal OB-fold domain-containing protein</fullName>
    </recommendedName>
</protein>
<name>A0A0B1ZUS2_9SPHN</name>
<keyword evidence="3" id="KW-1185">Reference proteome</keyword>
<dbReference type="EMBL" id="JTDI01000001">
    <property type="protein sequence ID" value="KHK93184.1"/>
    <property type="molecule type" value="Genomic_DNA"/>
</dbReference>
<dbReference type="OrthoDB" id="7210118at2"/>
<organism evidence="2 3">
    <name type="scientific">Novosphingobium malaysiense</name>
    <dbReference type="NCBI Taxonomy" id="1348853"/>
    <lineage>
        <taxon>Bacteria</taxon>
        <taxon>Pseudomonadati</taxon>
        <taxon>Pseudomonadota</taxon>
        <taxon>Alphaproteobacteria</taxon>
        <taxon>Sphingomonadales</taxon>
        <taxon>Sphingomonadaceae</taxon>
        <taxon>Novosphingobium</taxon>
    </lineage>
</organism>
<evidence type="ECO:0000259" key="1">
    <source>
        <dbReference type="Pfam" id="PF01796"/>
    </source>
</evidence>
<dbReference type="PANTHER" id="PTHR34075:SF5">
    <property type="entry name" value="BLR3430 PROTEIN"/>
    <property type="match status" value="1"/>
</dbReference>
<comment type="caution">
    <text evidence="2">The sequence shown here is derived from an EMBL/GenBank/DDBJ whole genome shotgun (WGS) entry which is preliminary data.</text>
</comment>
<dbReference type="PANTHER" id="PTHR34075">
    <property type="entry name" value="BLR3430 PROTEIN"/>
    <property type="match status" value="1"/>
</dbReference>
<dbReference type="STRING" id="1348853.LK12_02295"/>
<proteinExistence type="predicted"/>
<dbReference type="Pfam" id="PF01796">
    <property type="entry name" value="OB_ChsH2_C"/>
    <property type="match status" value="1"/>
</dbReference>
<dbReference type="SUPFAM" id="SSF50249">
    <property type="entry name" value="Nucleic acid-binding proteins"/>
    <property type="match status" value="1"/>
</dbReference>
<feature type="domain" description="ChsH2 C-terminal OB-fold" evidence="1">
    <location>
        <begin position="45"/>
        <end position="102"/>
    </location>
</feature>
<dbReference type="RefSeq" id="WP_039278757.1">
    <property type="nucleotide sequence ID" value="NZ_JTDI01000001.1"/>
</dbReference>
<dbReference type="AlphaFoldDB" id="A0A0B1ZUS2"/>
<sequence length="122" mass="13260">MSGPEAHWRAALAEGRFLLQRTAEGTAIFPPRVAAPGRGEPTLEWFEASGRGTVYSLSWIQRRPPAAPYNVALIDLEEGARLMSRVEDVDAGALAIGMPVEAFIDRSGEEPILLFRPAGDRS</sequence>
<evidence type="ECO:0000313" key="3">
    <source>
        <dbReference type="Proteomes" id="UP000031057"/>
    </source>
</evidence>
<evidence type="ECO:0000313" key="2">
    <source>
        <dbReference type="EMBL" id="KHK93184.1"/>
    </source>
</evidence>